<dbReference type="Gene3D" id="1.20.5.190">
    <property type="match status" value="2"/>
</dbReference>
<dbReference type="PANTHER" id="PTHR15673:SF2">
    <property type="entry name" value="IQ CALMODULIN-BINDING MOTIF-CONTAINING PROTEIN 1"/>
    <property type="match status" value="1"/>
</dbReference>
<evidence type="ECO:0000313" key="3">
    <source>
        <dbReference type="EMBL" id="GIM04286.1"/>
    </source>
</evidence>
<keyword evidence="1" id="KW-0175">Coiled coil</keyword>
<feature type="region of interest" description="Disordered" evidence="2">
    <location>
        <begin position="475"/>
        <end position="496"/>
    </location>
</feature>
<feature type="region of interest" description="Disordered" evidence="2">
    <location>
        <begin position="182"/>
        <end position="201"/>
    </location>
</feature>
<feature type="coiled-coil region" evidence="1">
    <location>
        <begin position="76"/>
        <end position="103"/>
    </location>
</feature>
<evidence type="ECO:0008006" key="5">
    <source>
        <dbReference type="Google" id="ProtNLM"/>
    </source>
</evidence>
<protein>
    <recommendedName>
        <fullName evidence="5">IQ calmodulin-binding motif family protein</fullName>
    </recommendedName>
</protein>
<dbReference type="AlphaFoldDB" id="A0A8J4LNR8"/>
<reference evidence="3" key="1">
    <citation type="journal article" date="2021" name="Proc. Natl. Acad. Sci. U.S.A.">
        <title>Three genomes in the algal genus Volvox reveal the fate of a haploid sex-determining region after a transition to homothallism.</title>
        <authorList>
            <person name="Yamamoto K."/>
            <person name="Hamaji T."/>
            <person name="Kawai-Toyooka H."/>
            <person name="Matsuzaki R."/>
            <person name="Takahashi F."/>
            <person name="Nishimura Y."/>
            <person name="Kawachi M."/>
            <person name="Noguchi H."/>
            <person name="Minakuchi Y."/>
            <person name="Umen J.G."/>
            <person name="Toyoda A."/>
            <person name="Nozaki H."/>
        </authorList>
    </citation>
    <scope>NUCLEOTIDE SEQUENCE</scope>
    <source>
        <strain evidence="3">NIES-3785</strain>
    </source>
</reference>
<dbReference type="InterPro" id="IPR028765">
    <property type="entry name" value="IQCB1"/>
</dbReference>
<dbReference type="SMART" id="SM00015">
    <property type="entry name" value="IQ"/>
    <property type="match status" value="3"/>
</dbReference>
<name>A0A8J4LNR8_9CHLO</name>
<dbReference type="GO" id="GO:0060271">
    <property type="term" value="P:cilium assembly"/>
    <property type="evidence" value="ECO:0007669"/>
    <property type="project" value="InterPro"/>
</dbReference>
<dbReference type="EMBL" id="BNCQ01000015">
    <property type="protein sequence ID" value="GIM04286.1"/>
    <property type="molecule type" value="Genomic_DNA"/>
</dbReference>
<feature type="region of interest" description="Disordered" evidence="2">
    <location>
        <begin position="208"/>
        <end position="253"/>
    </location>
</feature>
<feature type="compositionally biased region" description="Low complexity" evidence="2">
    <location>
        <begin position="182"/>
        <end position="200"/>
    </location>
</feature>
<dbReference type="Pfam" id="PF00612">
    <property type="entry name" value="IQ"/>
    <property type="match status" value="2"/>
</dbReference>
<gene>
    <name evidence="3" type="ORF">Vretimale_8865</name>
</gene>
<dbReference type="GO" id="GO:0005516">
    <property type="term" value="F:calmodulin binding"/>
    <property type="evidence" value="ECO:0007669"/>
    <property type="project" value="InterPro"/>
</dbReference>
<dbReference type="PANTHER" id="PTHR15673">
    <property type="entry name" value="IQ CALMODULIN-BINDING MOTIF CONTAINING PROTEIN 1"/>
    <property type="match status" value="1"/>
</dbReference>
<evidence type="ECO:0000313" key="4">
    <source>
        <dbReference type="Proteomes" id="UP000722791"/>
    </source>
</evidence>
<dbReference type="PROSITE" id="PS50096">
    <property type="entry name" value="IQ"/>
    <property type="match status" value="3"/>
</dbReference>
<comment type="caution">
    <text evidence="3">The sequence shown here is derived from an EMBL/GenBank/DDBJ whole genome shotgun (WGS) entry which is preliminary data.</text>
</comment>
<accession>A0A8J4LNR8</accession>
<organism evidence="3 4">
    <name type="scientific">Volvox reticuliferus</name>
    <dbReference type="NCBI Taxonomy" id="1737510"/>
    <lineage>
        <taxon>Eukaryota</taxon>
        <taxon>Viridiplantae</taxon>
        <taxon>Chlorophyta</taxon>
        <taxon>core chlorophytes</taxon>
        <taxon>Chlorophyceae</taxon>
        <taxon>CS clade</taxon>
        <taxon>Chlamydomonadales</taxon>
        <taxon>Volvocaceae</taxon>
        <taxon>Volvox</taxon>
    </lineage>
</organism>
<evidence type="ECO:0000256" key="1">
    <source>
        <dbReference type="SAM" id="Coils"/>
    </source>
</evidence>
<dbReference type="GO" id="GO:0005929">
    <property type="term" value="C:cilium"/>
    <property type="evidence" value="ECO:0007669"/>
    <property type="project" value="TreeGrafter"/>
</dbReference>
<dbReference type="Proteomes" id="UP000722791">
    <property type="component" value="Unassembled WGS sequence"/>
</dbReference>
<dbReference type="InterPro" id="IPR000048">
    <property type="entry name" value="IQ_motif_EF-hand-BS"/>
</dbReference>
<evidence type="ECO:0000256" key="2">
    <source>
        <dbReference type="SAM" id="MobiDB-lite"/>
    </source>
</evidence>
<sequence length="496" mass="54822">MQLRGKYRRDEISRWKTFRFSSHNRVVGCLQSAWRSYRGRKRFLRMRDAANRIQAVAKGWYVRKQVQEQRGRQQLDQRFQAVMDKHREKMRILEEEKRTLMALPGSEMEEYEQRRLMAAIKVQAHWRGLVARRKLAQSPERIRREQAARRIQAAFRNVVRARRSVNALASVASASLAAASTTGAAGSGLSPSRPSPGALRQSAASVLLGSPPMQGSPASPNYGRGGGEGAAAGSPPRKSPGVDATGAAQRARTSMMMGPRRYKELHAQVEGKLNAYVALAKSRGSRRPDPRVAEARLAQLLGMYNRTATERLAAVAERQRNLVAMDTLCAQLDQIRPLADLPPDAAPQDFPRPARGSERAERAAQAHALSLAEAKIGNQWWTHLRALNTQAVQDALLAEDEERWEALETRFRRKWKEVEDQENRRPDTMEEDLRGKAGIGAAAVAAARQAAAMQSKEDEYAARIARAAVAVPVGAPGPVVSRSGDSSLPERAEGVA</sequence>
<feature type="compositionally biased region" description="Low complexity" evidence="2">
    <location>
        <begin position="475"/>
        <end position="484"/>
    </location>
</feature>
<proteinExistence type="predicted"/>